<accession>A0A2N6Q442</accession>
<dbReference type="EMBL" id="PNGI01000021">
    <property type="protein sequence ID" value="PMC08743.1"/>
    <property type="molecule type" value="Genomic_DNA"/>
</dbReference>
<gene>
    <name evidence="1" type="ORF">CJ232_08940</name>
</gene>
<protein>
    <submittedName>
        <fullName evidence="1">Uncharacterized protein</fullName>
    </submittedName>
</protein>
<dbReference type="Proteomes" id="UP000235661">
    <property type="component" value="Unassembled WGS sequence"/>
</dbReference>
<evidence type="ECO:0000313" key="2">
    <source>
        <dbReference type="Proteomes" id="UP000235661"/>
    </source>
</evidence>
<dbReference type="AlphaFoldDB" id="A0A2N6Q442"/>
<dbReference type="RefSeq" id="WP_102188735.1">
    <property type="nucleotide sequence ID" value="NZ_PNGI01000021.1"/>
</dbReference>
<organism evidence="1 2">
    <name type="scientific">Hoylesella timonensis</name>
    <dbReference type="NCBI Taxonomy" id="386414"/>
    <lineage>
        <taxon>Bacteria</taxon>
        <taxon>Pseudomonadati</taxon>
        <taxon>Bacteroidota</taxon>
        <taxon>Bacteroidia</taxon>
        <taxon>Bacteroidales</taxon>
        <taxon>Prevotellaceae</taxon>
        <taxon>Hoylesella</taxon>
    </lineage>
</organism>
<sequence length="92" mass="9665">MKTIKPIALKKATLLTNEEMKNLFGGSAINSGSSVCNPEGKDCTLMVKLSGQRGYLPFSGKCTTIASGAWKRCACVAGDYSSDPSHESNACS</sequence>
<proteinExistence type="predicted"/>
<reference evidence="1 2" key="1">
    <citation type="submission" date="2017-09" db="EMBL/GenBank/DDBJ databases">
        <title>Bacterial strain isolated from the female urinary microbiota.</title>
        <authorList>
            <person name="Thomas-White K."/>
            <person name="Kumar N."/>
            <person name="Forster S."/>
            <person name="Putonti C."/>
            <person name="Lawley T."/>
            <person name="Wolfe A.J."/>
        </authorList>
    </citation>
    <scope>NUCLEOTIDE SEQUENCE [LARGE SCALE GENOMIC DNA]</scope>
    <source>
        <strain evidence="1 2">UMB0818</strain>
    </source>
</reference>
<comment type="caution">
    <text evidence="1">The sequence shown here is derived from an EMBL/GenBank/DDBJ whole genome shotgun (WGS) entry which is preliminary data.</text>
</comment>
<name>A0A2N6Q442_9BACT</name>
<evidence type="ECO:0000313" key="1">
    <source>
        <dbReference type="EMBL" id="PMC08743.1"/>
    </source>
</evidence>